<dbReference type="InterPro" id="IPR012644">
    <property type="entry name" value="CHP02300_FYDLN_acid"/>
</dbReference>
<evidence type="ECO:0000313" key="3">
    <source>
        <dbReference type="Proteomes" id="UP000233293"/>
    </source>
</evidence>
<proteinExistence type="predicted"/>
<name>A0A2N3PSN5_9PROT</name>
<dbReference type="RefSeq" id="WP_101251687.1">
    <property type="nucleotide sequence ID" value="NZ_PIUM01000020.1"/>
</dbReference>
<protein>
    <submittedName>
        <fullName evidence="2">TIGR02300 family protein</fullName>
    </submittedName>
</protein>
<dbReference type="AlphaFoldDB" id="A0A2N3PSN5"/>
<organism evidence="2 3">
    <name type="scientific">Telmatospirillum siberiense</name>
    <dbReference type="NCBI Taxonomy" id="382514"/>
    <lineage>
        <taxon>Bacteria</taxon>
        <taxon>Pseudomonadati</taxon>
        <taxon>Pseudomonadota</taxon>
        <taxon>Alphaproteobacteria</taxon>
        <taxon>Rhodospirillales</taxon>
        <taxon>Rhodospirillaceae</taxon>
        <taxon>Telmatospirillum</taxon>
    </lineage>
</organism>
<dbReference type="OrthoDB" id="9815689at2"/>
<keyword evidence="3" id="KW-1185">Reference proteome</keyword>
<evidence type="ECO:0000256" key="1">
    <source>
        <dbReference type="SAM" id="MobiDB-lite"/>
    </source>
</evidence>
<comment type="caution">
    <text evidence="2">The sequence shown here is derived from an EMBL/GenBank/DDBJ whole genome shotgun (WGS) entry which is preliminary data.</text>
</comment>
<feature type="region of interest" description="Disordered" evidence="1">
    <location>
        <begin position="80"/>
        <end position="126"/>
    </location>
</feature>
<dbReference type="Pfam" id="PF09538">
    <property type="entry name" value="FYDLN_acid"/>
    <property type="match status" value="1"/>
</dbReference>
<gene>
    <name evidence="2" type="ORF">CWS72_16265</name>
</gene>
<sequence length="126" mass="13841">MAKPEWGAKRTCQSCSARFYDMARSPIICPKCGATVEPEVTFKARRQSAPVAEAKAPAVVRDVKKVDLDEAGEELEVIEEEEGTVAAGEEAEEDESLIEDASDLGEDDDDMAEVMEHIDEDLDHEL</sequence>
<dbReference type="EMBL" id="PIUM01000020">
    <property type="protein sequence ID" value="PKU23417.1"/>
    <property type="molecule type" value="Genomic_DNA"/>
</dbReference>
<evidence type="ECO:0000313" key="2">
    <source>
        <dbReference type="EMBL" id="PKU23417.1"/>
    </source>
</evidence>
<dbReference type="NCBIfam" id="TIGR02300">
    <property type="entry name" value="FYDLN_acid"/>
    <property type="match status" value="1"/>
</dbReference>
<dbReference type="Proteomes" id="UP000233293">
    <property type="component" value="Unassembled WGS sequence"/>
</dbReference>
<accession>A0A2N3PSN5</accession>
<reference evidence="3" key="1">
    <citation type="submission" date="2017-12" db="EMBL/GenBank/DDBJ databases">
        <title>Draft genome sequence of Telmatospirillum siberiense 26-4b1T, an acidotolerant peatland alphaproteobacterium potentially involved in sulfur cycling.</title>
        <authorList>
            <person name="Hausmann B."/>
            <person name="Pjevac P."/>
            <person name="Schreck K."/>
            <person name="Herbold C.W."/>
            <person name="Daims H."/>
            <person name="Wagner M."/>
            <person name="Pester M."/>
            <person name="Loy A."/>
        </authorList>
    </citation>
    <scope>NUCLEOTIDE SEQUENCE [LARGE SCALE GENOMIC DNA]</scope>
    <source>
        <strain evidence="3">26-4b1</strain>
    </source>
</reference>